<keyword evidence="1 2" id="KW-0732">Signal</keyword>
<feature type="chain" id="PRO_5040259311" description="FAS1 domain-containing protein" evidence="2">
    <location>
        <begin position="17"/>
        <end position="219"/>
    </location>
</feature>
<gene>
    <name evidence="4" type="ORF">B0T10DRAFT_471154</name>
</gene>
<feature type="signal peptide" evidence="2">
    <location>
        <begin position="1"/>
        <end position="16"/>
    </location>
</feature>
<dbReference type="Gene3D" id="2.30.180.10">
    <property type="entry name" value="FAS1 domain"/>
    <property type="match status" value="1"/>
</dbReference>
<dbReference type="PANTHER" id="PTHR28156">
    <property type="entry name" value="FAS1 DOMAIN-CONTAINING PROTEIN YDR262W"/>
    <property type="match status" value="1"/>
</dbReference>
<dbReference type="PANTHER" id="PTHR28156:SF1">
    <property type="entry name" value="FAS1 DOMAIN-CONTAINING PROTEIN YDR262W"/>
    <property type="match status" value="1"/>
</dbReference>
<evidence type="ECO:0000259" key="3">
    <source>
        <dbReference type="PROSITE" id="PS50213"/>
    </source>
</evidence>
<comment type="caution">
    <text evidence="4">The sequence shown here is derived from an EMBL/GenBank/DDBJ whole genome shotgun (WGS) entry which is preliminary data.</text>
</comment>
<proteinExistence type="predicted"/>
<evidence type="ECO:0000256" key="1">
    <source>
        <dbReference type="ARBA" id="ARBA00022729"/>
    </source>
</evidence>
<dbReference type="InterPro" id="IPR036378">
    <property type="entry name" value="FAS1_dom_sf"/>
</dbReference>
<dbReference type="PROSITE" id="PS50213">
    <property type="entry name" value="FAS1"/>
    <property type="match status" value="1"/>
</dbReference>
<dbReference type="InterPro" id="IPR040200">
    <property type="entry name" value="Mug57-like"/>
</dbReference>
<accession>A0A9P8WJ84</accession>
<evidence type="ECO:0000313" key="5">
    <source>
        <dbReference type="Proteomes" id="UP000777438"/>
    </source>
</evidence>
<reference evidence="4 5" key="1">
    <citation type="journal article" date="2021" name="Nat. Commun.">
        <title>Genetic determinants of endophytism in the Arabidopsis root mycobiome.</title>
        <authorList>
            <person name="Mesny F."/>
            <person name="Miyauchi S."/>
            <person name="Thiergart T."/>
            <person name="Pickel B."/>
            <person name="Atanasova L."/>
            <person name="Karlsson M."/>
            <person name="Huettel B."/>
            <person name="Barry K.W."/>
            <person name="Haridas S."/>
            <person name="Chen C."/>
            <person name="Bauer D."/>
            <person name="Andreopoulos W."/>
            <person name="Pangilinan J."/>
            <person name="LaButti K."/>
            <person name="Riley R."/>
            <person name="Lipzen A."/>
            <person name="Clum A."/>
            <person name="Drula E."/>
            <person name="Henrissat B."/>
            <person name="Kohler A."/>
            <person name="Grigoriev I.V."/>
            <person name="Martin F.M."/>
            <person name="Hacquard S."/>
        </authorList>
    </citation>
    <scope>NUCLEOTIDE SEQUENCE [LARGE SCALE GENOMIC DNA]</scope>
    <source>
        <strain evidence="4 5">MPI-CAGE-CH-0241</strain>
    </source>
</reference>
<dbReference type="Proteomes" id="UP000777438">
    <property type="component" value="Unassembled WGS sequence"/>
</dbReference>
<evidence type="ECO:0000313" key="4">
    <source>
        <dbReference type="EMBL" id="KAH6900613.1"/>
    </source>
</evidence>
<dbReference type="SUPFAM" id="SSF82153">
    <property type="entry name" value="FAS1 domain"/>
    <property type="match status" value="1"/>
</dbReference>
<evidence type="ECO:0000256" key="2">
    <source>
        <dbReference type="SAM" id="SignalP"/>
    </source>
</evidence>
<organism evidence="4 5">
    <name type="scientific">Thelonectria olida</name>
    <dbReference type="NCBI Taxonomy" id="1576542"/>
    <lineage>
        <taxon>Eukaryota</taxon>
        <taxon>Fungi</taxon>
        <taxon>Dikarya</taxon>
        <taxon>Ascomycota</taxon>
        <taxon>Pezizomycotina</taxon>
        <taxon>Sordariomycetes</taxon>
        <taxon>Hypocreomycetidae</taxon>
        <taxon>Hypocreales</taxon>
        <taxon>Nectriaceae</taxon>
        <taxon>Thelonectria</taxon>
    </lineage>
</organism>
<sequence length="219" mass="23717">MKPLLLLNTLIALTTAQQVPLRDTAPDRPPLNGHLPVMADDSAGSKGVDTGSRPSVAIADVLGSQRSITTFSSFSRIQPSTDRLLADLNANTTVLAPLNSAIEALPRKPWEDPREYDRLGPKAYSGDDGQERARQNLVKFVEAHLVAGSPWAEDDKAETVLGKKVWWVEKDGKKLVMPDEIEVERVASQVSNGEVVSSDSNHNFKGGCGTRANRLCSGF</sequence>
<dbReference type="OrthoDB" id="5551751at2759"/>
<dbReference type="AlphaFoldDB" id="A0A9P8WJ84"/>
<keyword evidence="5" id="KW-1185">Reference proteome</keyword>
<name>A0A9P8WJ84_9HYPO</name>
<protein>
    <recommendedName>
        <fullName evidence="3">FAS1 domain-containing protein</fullName>
    </recommendedName>
</protein>
<dbReference type="InterPro" id="IPR000782">
    <property type="entry name" value="FAS1_domain"/>
</dbReference>
<dbReference type="EMBL" id="JAGPYM010000001">
    <property type="protein sequence ID" value="KAH6900613.1"/>
    <property type="molecule type" value="Genomic_DNA"/>
</dbReference>
<feature type="domain" description="FAS1" evidence="3">
    <location>
        <begin position="55"/>
        <end position="202"/>
    </location>
</feature>